<dbReference type="PANTHER" id="PTHR13593:SF113">
    <property type="entry name" value="SI:DKEY-266F7.9"/>
    <property type="match status" value="1"/>
</dbReference>
<dbReference type="Pfam" id="PF00388">
    <property type="entry name" value="PI-PLC-X"/>
    <property type="match status" value="1"/>
</dbReference>
<evidence type="ECO:0000313" key="3">
    <source>
        <dbReference type="EMBL" id="PNP43049.1"/>
    </source>
</evidence>
<dbReference type="InterPro" id="IPR051057">
    <property type="entry name" value="PI-PLC_domain"/>
</dbReference>
<keyword evidence="5" id="KW-1185">Reference proteome</keyword>
<dbReference type="Proteomes" id="UP000236546">
    <property type="component" value="Unassembled WGS sequence"/>
</dbReference>
<dbReference type="PROSITE" id="PS50007">
    <property type="entry name" value="PIPLC_X_DOMAIN"/>
    <property type="match status" value="1"/>
</dbReference>
<dbReference type="AlphaFoldDB" id="A0A0W7VJY1"/>
<reference evidence="4" key="3">
    <citation type="submission" date="2017-08" db="EMBL/GenBank/DDBJ databases">
        <title>Trichoderma gamsii strain T6085, whole genome shotgun sequencing project.</title>
        <authorList>
            <person name="Baroncelli R."/>
        </authorList>
    </citation>
    <scope>NUCLEOTIDE SEQUENCE</scope>
    <source>
        <strain evidence="4">T6085</strain>
    </source>
</reference>
<dbReference type="CDD" id="cd08586">
    <property type="entry name" value="PI-PLCc_BcPLC_like"/>
    <property type="match status" value="1"/>
</dbReference>
<keyword evidence="1" id="KW-0472">Membrane</keyword>
<dbReference type="InterPro" id="IPR017946">
    <property type="entry name" value="PLC-like_Pdiesterase_TIM-brl"/>
</dbReference>
<dbReference type="Proteomes" id="UP000054821">
    <property type="component" value="Unassembled WGS sequence"/>
</dbReference>
<dbReference type="STRING" id="398673.A0A0W7VJY1"/>
<dbReference type="GO" id="GO:0006629">
    <property type="term" value="P:lipid metabolic process"/>
    <property type="evidence" value="ECO:0007669"/>
    <property type="project" value="InterPro"/>
</dbReference>
<dbReference type="SUPFAM" id="SSF51695">
    <property type="entry name" value="PLC-like phosphodiesterases"/>
    <property type="match status" value="1"/>
</dbReference>
<proteinExistence type="predicted"/>
<evidence type="ECO:0000313" key="4">
    <source>
        <dbReference type="EMBL" id="PON22221.1"/>
    </source>
</evidence>
<feature type="transmembrane region" description="Helical" evidence="1">
    <location>
        <begin position="29"/>
        <end position="48"/>
    </location>
</feature>
<dbReference type="GeneID" id="29987038"/>
<dbReference type="OrthoDB" id="1046782at2759"/>
<dbReference type="EMBL" id="MTYH01000049">
    <property type="protein sequence ID" value="PNP43049.1"/>
    <property type="molecule type" value="Genomic_DNA"/>
</dbReference>
<dbReference type="SMART" id="SM00148">
    <property type="entry name" value="PLCXc"/>
    <property type="match status" value="1"/>
</dbReference>
<evidence type="ECO:0000259" key="2">
    <source>
        <dbReference type="SMART" id="SM00148"/>
    </source>
</evidence>
<dbReference type="GO" id="GO:0008081">
    <property type="term" value="F:phosphoric diester hydrolase activity"/>
    <property type="evidence" value="ECO:0007669"/>
    <property type="project" value="InterPro"/>
</dbReference>
<keyword evidence="1" id="KW-0812">Transmembrane</keyword>
<evidence type="ECO:0000313" key="6">
    <source>
        <dbReference type="Proteomes" id="UP000236546"/>
    </source>
</evidence>
<dbReference type="EMBL" id="JPDN02000040">
    <property type="protein sequence ID" value="PON22221.1"/>
    <property type="molecule type" value="Genomic_DNA"/>
</dbReference>
<feature type="domain" description="Phosphatidylinositol-specific phospholipase C X" evidence="2">
    <location>
        <begin position="84"/>
        <end position="235"/>
    </location>
</feature>
<evidence type="ECO:0000313" key="5">
    <source>
        <dbReference type="Proteomes" id="UP000054821"/>
    </source>
</evidence>
<sequence>MGAISLPIKALGPHQPHPPLRRRRLSSSLMAFILLLATALFYALVSLGTGPCTAGATCYRGYQSLYSFDAGDENHAAWMAAIPDDVRITSLSIPGTHDTMTYEIESEQLQCQNWNLSMQLNSGLRYLDIRARLRDDELHIYHADGYTGFSYEQVLLDVFAFLDENPSEAIIMRLKEEGSPIGAHNTISFEDAFHYHHYAAPLTAPGSEKHLHKYEFAAPIPTLGALRSKIFILQNFDSRGGPYGLQWEGAEMVLEDLWIIPDVYHLSEKWTAIRDALENAALAPDDNRFLYLAHTSASVGVLPIEAAAGPMNRTIQGMNDMTGQYLDDASGNVDEARVGVVIIDFPGRQLISTILKWNVWLRERK</sequence>
<evidence type="ECO:0000256" key="1">
    <source>
        <dbReference type="SAM" id="Phobius"/>
    </source>
</evidence>
<organism evidence="4 5">
    <name type="scientific">Trichoderma gamsii</name>
    <dbReference type="NCBI Taxonomy" id="398673"/>
    <lineage>
        <taxon>Eukaryota</taxon>
        <taxon>Fungi</taxon>
        <taxon>Dikarya</taxon>
        <taxon>Ascomycota</taxon>
        <taxon>Pezizomycotina</taxon>
        <taxon>Sordariomycetes</taxon>
        <taxon>Hypocreomycetidae</taxon>
        <taxon>Hypocreales</taxon>
        <taxon>Hypocreaceae</taxon>
        <taxon>Trichoderma</taxon>
    </lineage>
</organism>
<dbReference type="PANTHER" id="PTHR13593">
    <property type="match status" value="1"/>
</dbReference>
<comment type="caution">
    <text evidence="4">The sequence shown here is derived from an EMBL/GenBank/DDBJ whole genome shotgun (WGS) entry which is preliminary data.</text>
</comment>
<dbReference type="InterPro" id="IPR000909">
    <property type="entry name" value="PLipase_C_PInositol-sp_X_dom"/>
</dbReference>
<dbReference type="RefSeq" id="XP_018659845.1">
    <property type="nucleotide sequence ID" value="XM_018806955.1"/>
</dbReference>
<reference evidence="3 6" key="2">
    <citation type="submission" date="2017-02" db="EMBL/GenBank/DDBJ databases">
        <title>Genomes of Trichoderma spp. with biocontrol activity.</title>
        <authorList>
            <person name="Gardiner D."/>
            <person name="Kazan K."/>
            <person name="Vos C."/>
            <person name="Harvey P."/>
        </authorList>
    </citation>
    <scope>NUCLEOTIDE SEQUENCE [LARGE SCALE GENOMIC DNA]</scope>
    <source>
        <strain evidence="3 6">A5MH</strain>
    </source>
</reference>
<dbReference type="Gene3D" id="3.20.20.190">
    <property type="entry name" value="Phosphatidylinositol (PI) phosphodiesterase"/>
    <property type="match status" value="1"/>
</dbReference>
<accession>A0A0W7VJY1</accession>
<name>A0A0W7VJY1_9HYPO</name>
<protein>
    <recommendedName>
        <fullName evidence="2">Phosphatidylinositol-specific phospholipase C X domain-containing protein</fullName>
    </recommendedName>
</protein>
<keyword evidence="1" id="KW-1133">Transmembrane helix</keyword>
<reference evidence="4 5" key="1">
    <citation type="journal article" date="2016" name="Genome Announc.">
        <title>Draft Whole-Genome Sequence of Trichoderma gamsii T6085, a Promising Biocontrol Agent of Fusarium Head Blight on Wheat.</title>
        <authorList>
            <person name="Baroncelli R."/>
            <person name="Zapparata A."/>
            <person name="Piaggeschi G."/>
            <person name="Sarrocco S."/>
            <person name="Vannacci G."/>
        </authorList>
    </citation>
    <scope>NUCLEOTIDE SEQUENCE [LARGE SCALE GENOMIC DNA]</scope>
    <source>
        <strain evidence="4 5">T6085</strain>
    </source>
</reference>
<gene>
    <name evidence="4" type="ORF">TGAM01_v208902</name>
    <name evidence="3" type="ORF">TGAMA5MH_04982</name>
</gene>